<comment type="caution">
    <text evidence="3">The sequence shown here is derived from an EMBL/GenBank/DDBJ whole genome shotgun (WGS) entry which is preliminary data.</text>
</comment>
<dbReference type="GeneID" id="98614798"/>
<dbReference type="RefSeq" id="WP_011469644.1">
    <property type="nucleotide sequence ID" value="NZ_JAHKPP010000023.1"/>
</dbReference>
<organism evidence="3 4">
    <name type="scientific">Saccharophagus degradans</name>
    <dbReference type="NCBI Taxonomy" id="86304"/>
    <lineage>
        <taxon>Bacteria</taxon>
        <taxon>Pseudomonadati</taxon>
        <taxon>Pseudomonadota</taxon>
        <taxon>Gammaproteobacteria</taxon>
        <taxon>Cellvibrionales</taxon>
        <taxon>Cellvibrionaceae</taxon>
        <taxon>Saccharophagus</taxon>
    </lineage>
</organism>
<dbReference type="InterPro" id="IPR050961">
    <property type="entry name" value="BolA/IbaG_stress_morph_reg"/>
</dbReference>
<dbReference type="Pfam" id="PF01722">
    <property type="entry name" value="BolA"/>
    <property type="match status" value="1"/>
</dbReference>
<comment type="similarity">
    <text evidence="1 2">Belongs to the BolA/IbaG family.</text>
</comment>
<evidence type="ECO:0000313" key="3">
    <source>
        <dbReference type="EMBL" id="MDO6421459.1"/>
    </source>
</evidence>
<dbReference type="PANTHER" id="PTHR46229">
    <property type="entry name" value="BOLA TRANSCRIPTION REGULATOR"/>
    <property type="match status" value="1"/>
</dbReference>
<evidence type="ECO:0000256" key="2">
    <source>
        <dbReference type="RuleBase" id="RU003860"/>
    </source>
</evidence>
<proteinExistence type="inferred from homology"/>
<sequence>MNQDDIKALIESSIPESQVQAQIDGSHVHLVVVSPAFEGLMPVKKQQLVYACLQDSIASGAIHAVHMQTFTPAQWAEKQA</sequence>
<dbReference type="InterPro" id="IPR036065">
    <property type="entry name" value="BolA-like_sf"/>
</dbReference>
<evidence type="ECO:0000256" key="1">
    <source>
        <dbReference type="ARBA" id="ARBA00005578"/>
    </source>
</evidence>
<protein>
    <submittedName>
        <fullName evidence="3">BolA/IbaG family iron-sulfur metabolism protein</fullName>
    </submittedName>
</protein>
<dbReference type="PANTHER" id="PTHR46229:SF2">
    <property type="entry name" value="BOLA-LIKE PROTEIN 1"/>
    <property type="match status" value="1"/>
</dbReference>
<dbReference type="Proteomes" id="UP001169760">
    <property type="component" value="Unassembled WGS sequence"/>
</dbReference>
<name>A0AAW7X508_9GAMM</name>
<accession>A0AAW7X508</accession>
<reference evidence="3" key="1">
    <citation type="submission" date="2023-07" db="EMBL/GenBank/DDBJ databases">
        <title>Genome content predicts the carbon catabolic preferences of heterotrophic bacteria.</title>
        <authorList>
            <person name="Gralka M."/>
        </authorList>
    </citation>
    <scope>NUCLEOTIDE SEQUENCE</scope>
    <source>
        <strain evidence="3">I3M17_2</strain>
    </source>
</reference>
<dbReference type="AlphaFoldDB" id="A0AAW7X508"/>
<gene>
    <name evidence="3" type="ORF">Q4521_03140</name>
</gene>
<dbReference type="EMBL" id="JAUOPB010000002">
    <property type="protein sequence ID" value="MDO6421459.1"/>
    <property type="molecule type" value="Genomic_DNA"/>
</dbReference>
<dbReference type="InterPro" id="IPR002634">
    <property type="entry name" value="BolA"/>
</dbReference>
<dbReference type="Gene3D" id="3.30.300.90">
    <property type="entry name" value="BolA-like"/>
    <property type="match status" value="1"/>
</dbReference>
<dbReference type="SUPFAM" id="SSF82657">
    <property type="entry name" value="BolA-like"/>
    <property type="match status" value="1"/>
</dbReference>
<evidence type="ECO:0000313" key="4">
    <source>
        <dbReference type="Proteomes" id="UP001169760"/>
    </source>
</evidence>
<dbReference type="PIRSF" id="PIRSF003113">
    <property type="entry name" value="BolA"/>
    <property type="match status" value="1"/>
</dbReference>